<dbReference type="InterPro" id="IPR011990">
    <property type="entry name" value="TPR-like_helical_dom_sf"/>
</dbReference>
<evidence type="ECO:0000256" key="1">
    <source>
        <dbReference type="SAM" id="SignalP"/>
    </source>
</evidence>
<dbReference type="SUPFAM" id="SSF48452">
    <property type="entry name" value="TPR-like"/>
    <property type="match status" value="1"/>
</dbReference>
<dbReference type="Gene3D" id="1.25.40.10">
    <property type="entry name" value="Tetratricopeptide repeat domain"/>
    <property type="match status" value="2"/>
</dbReference>
<evidence type="ECO:0000313" key="2">
    <source>
        <dbReference type="EMBL" id="MCW3171283.1"/>
    </source>
</evidence>
<dbReference type="PROSITE" id="PS51257">
    <property type="entry name" value="PROKAR_LIPOPROTEIN"/>
    <property type="match status" value="1"/>
</dbReference>
<keyword evidence="3" id="KW-1185">Reference proteome</keyword>
<dbReference type="InterPro" id="IPR019734">
    <property type="entry name" value="TPR_rpt"/>
</dbReference>
<evidence type="ECO:0008006" key="4">
    <source>
        <dbReference type="Google" id="ProtNLM"/>
    </source>
</evidence>
<comment type="caution">
    <text evidence="2">The sequence shown here is derived from an EMBL/GenBank/DDBJ whole genome shotgun (WGS) entry which is preliminary data.</text>
</comment>
<proteinExistence type="predicted"/>
<dbReference type="Pfam" id="PF13181">
    <property type="entry name" value="TPR_8"/>
    <property type="match status" value="1"/>
</dbReference>
<accession>A0ABT3I5J5</accession>
<dbReference type="EMBL" id="JAPDMX010000003">
    <property type="protein sequence ID" value="MCW3171283.1"/>
    <property type="molecule type" value="Genomic_DNA"/>
</dbReference>
<keyword evidence="1" id="KW-0732">Signal</keyword>
<protein>
    <recommendedName>
        <fullName evidence="4">Tetratricopeptide repeat protein</fullName>
    </recommendedName>
</protein>
<feature type="signal peptide" evidence="1">
    <location>
        <begin position="1"/>
        <end position="28"/>
    </location>
</feature>
<dbReference type="RefSeq" id="WP_264724765.1">
    <property type="nucleotide sequence ID" value="NZ_JAPDMX010000003.1"/>
</dbReference>
<dbReference type="SMART" id="SM00028">
    <property type="entry name" value="TPR"/>
    <property type="match status" value="4"/>
</dbReference>
<evidence type="ECO:0000313" key="3">
    <source>
        <dbReference type="Proteomes" id="UP001163714"/>
    </source>
</evidence>
<sequence length="394" mass="45106">MIVLGRYWQLKHYSILSLCLLLSSACTANAEKAYKSDFLPEFNHSLVQKNTSFNVPSIDSLSRLSDMQRQELQAFISKDDMKNLPNRLKVAHFINHKMVNFNYEGRNSTSSESWESKSGNCMALALLTYSIAKELDIYPVFQVVYASPVLTNISSDLLVTSDHVRTFLYDEKPSGHFLSGSTSTVIDYFPDRFDRTGAIVSLNEFLAMFYRNLAADALLLENYEHAFVLLKQGFTLAPEYEPLINMMAIVHRRLGDDVTAEKLYRYGLKIEPSSLTILSNYRLLLELQDRKQEAAQVDQQLIAIESSNPYRYYSLGIEALEFKDYDKTVIFLEKFIKSAPYFHQAYFALAKAELGLGNTKKAQRILKQAVELTDVPENKRYYLAKLNSLNNMLD</sequence>
<organism evidence="2 3">
    <name type="scientific">Shewanella subflava</name>
    <dbReference type="NCBI Taxonomy" id="2986476"/>
    <lineage>
        <taxon>Bacteria</taxon>
        <taxon>Pseudomonadati</taxon>
        <taxon>Pseudomonadota</taxon>
        <taxon>Gammaproteobacteria</taxon>
        <taxon>Alteromonadales</taxon>
        <taxon>Shewanellaceae</taxon>
        <taxon>Shewanella</taxon>
    </lineage>
</organism>
<gene>
    <name evidence="2" type="ORF">OHT75_02180</name>
</gene>
<name>A0ABT3I5J5_9GAMM</name>
<dbReference type="Proteomes" id="UP001163714">
    <property type="component" value="Unassembled WGS sequence"/>
</dbReference>
<reference evidence="2" key="1">
    <citation type="submission" date="2022-10" db="EMBL/GenBank/DDBJ databases">
        <title>Shewanella flava sp. nov, isolated from the estuary of the Fenhe River into the Yellow River.</title>
        <authorList>
            <person name="Li Y."/>
        </authorList>
    </citation>
    <scope>NUCLEOTIDE SEQUENCE</scope>
    <source>
        <strain evidence="2">FYR11-62</strain>
    </source>
</reference>
<feature type="chain" id="PRO_5046626540" description="Tetratricopeptide repeat protein" evidence="1">
    <location>
        <begin position="29"/>
        <end position="394"/>
    </location>
</feature>